<feature type="transmembrane region" description="Helical" evidence="1">
    <location>
        <begin position="29"/>
        <end position="45"/>
    </location>
</feature>
<name>A0ABQ5JS74_9LACO</name>
<comment type="caution">
    <text evidence="2">The sequence shown here is derived from an EMBL/GenBank/DDBJ whole genome shotgun (WGS) entry which is preliminary data.</text>
</comment>
<proteinExistence type="predicted"/>
<keyword evidence="1" id="KW-1133">Transmembrane helix</keyword>
<dbReference type="Proteomes" id="UP001628078">
    <property type="component" value="Unassembled WGS sequence"/>
</dbReference>
<protein>
    <submittedName>
        <fullName evidence="2">Uncharacterized protein</fullName>
    </submittedName>
</protein>
<dbReference type="EMBL" id="BQXO01000002">
    <property type="protein sequence ID" value="GKT05393.1"/>
    <property type="molecule type" value="Genomic_DNA"/>
</dbReference>
<sequence>MIVILLILAIAGGAWFVHAKMGYSWSKILTGAGVALVGIVGWALRTESNTNKHLHESADQVYNASNEQLANWAMQNDDPTLRDMADRELRKRHGDNWRRYL</sequence>
<gene>
    <name evidence="2" type="ORF">JCM31185_06820</name>
</gene>
<organism evidence="2 3">
    <name type="scientific">Furfurilactobacillus curtus</name>
    <dbReference type="NCBI Taxonomy" id="1746200"/>
    <lineage>
        <taxon>Bacteria</taxon>
        <taxon>Bacillati</taxon>
        <taxon>Bacillota</taxon>
        <taxon>Bacilli</taxon>
        <taxon>Lactobacillales</taxon>
        <taxon>Lactobacillaceae</taxon>
        <taxon>Furfurilactobacillus</taxon>
    </lineage>
</organism>
<evidence type="ECO:0000256" key="1">
    <source>
        <dbReference type="SAM" id="Phobius"/>
    </source>
</evidence>
<keyword evidence="3" id="KW-1185">Reference proteome</keyword>
<evidence type="ECO:0000313" key="3">
    <source>
        <dbReference type="Proteomes" id="UP001628078"/>
    </source>
</evidence>
<dbReference type="RefSeq" id="WP_407882652.1">
    <property type="nucleotide sequence ID" value="NZ_BQXO01000002.1"/>
</dbReference>
<keyword evidence="1" id="KW-0472">Membrane</keyword>
<accession>A0ABQ5JS74</accession>
<evidence type="ECO:0000313" key="2">
    <source>
        <dbReference type="EMBL" id="GKT05393.1"/>
    </source>
</evidence>
<keyword evidence="1" id="KW-0812">Transmembrane</keyword>
<reference evidence="2 3" key="1">
    <citation type="submission" date="2022-03" db="EMBL/GenBank/DDBJ databases">
        <title>Draft genome sequence of Furfurilactobacillus curtus JCM 31185.</title>
        <authorList>
            <person name="Suzuki S."/>
            <person name="Endo A."/>
            <person name="Kajikawa A."/>
        </authorList>
    </citation>
    <scope>NUCLEOTIDE SEQUENCE [LARGE SCALE GENOMIC DNA]</scope>
    <source>
        <strain evidence="2 3">JCM 31185</strain>
    </source>
</reference>